<organism evidence="1 2">
    <name type="scientific">Sorangium cellulosum</name>
    <name type="common">Polyangium cellulosum</name>
    <dbReference type="NCBI Taxonomy" id="56"/>
    <lineage>
        <taxon>Bacteria</taxon>
        <taxon>Pseudomonadati</taxon>
        <taxon>Myxococcota</taxon>
        <taxon>Polyangia</taxon>
        <taxon>Polyangiales</taxon>
        <taxon>Polyangiaceae</taxon>
        <taxon>Sorangium</taxon>
    </lineage>
</organism>
<evidence type="ECO:0000313" key="1">
    <source>
        <dbReference type="EMBL" id="AUX46407.1"/>
    </source>
</evidence>
<gene>
    <name evidence="1" type="ORF">SOCE26_079130</name>
</gene>
<accession>A0A2L0F4E7</accession>
<name>A0A2L0F4E7_SORCE</name>
<dbReference type="AlphaFoldDB" id="A0A2L0F4E7"/>
<evidence type="ECO:0000313" key="2">
    <source>
        <dbReference type="Proteomes" id="UP000238348"/>
    </source>
</evidence>
<dbReference type="EMBL" id="CP012673">
    <property type="protein sequence ID" value="AUX46407.1"/>
    <property type="molecule type" value="Genomic_DNA"/>
</dbReference>
<dbReference type="Proteomes" id="UP000238348">
    <property type="component" value="Chromosome"/>
</dbReference>
<reference evidence="1 2" key="1">
    <citation type="submission" date="2015-09" db="EMBL/GenBank/DDBJ databases">
        <title>Sorangium comparison.</title>
        <authorList>
            <person name="Zaburannyi N."/>
            <person name="Bunk B."/>
            <person name="Overmann J."/>
            <person name="Mueller R."/>
        </authorList>
    </citation>
    <scope>NUCLEOTIDE SEQUENCE [LARGE SCALE GENOMIC DNA]</scope>
    <source>
        <strain evidence="1 2">So ce26</strain>
    </source>
</reference>
<sequence length="67" mass="7349">MQSGGGLVSAGLAWWWGTSHTQAAENYPGNKYLRTAVAEYDPLDRNVAEMDLNSVEHRWTAPGSAKQ</sequence>
<proteinExistence type="predicted"/>
<protein>
    <submittedName>
        <fullName evidence="1">Uncharacterized protein</fullName>
    </submittedName>
</protein>